<evidence type="ECO:0000313" key="7">
    <source>
        <dbReference type="Proteomes" id="UP001165565"/>
    </source>
</evidence>
<keyword evidence="7" id="KW-1185">Reference proteome</keyword>
<evidence type="ECO:0000256" key="5">
    <source>
        <dbReference type="SAM" id="Phobius"/>
    </source>
</evidence>
<gene>
    <name evidence="6" type="ORF">NEE01_21990</name>
</gene>
<protein>
    <submittedName>
        <fullName evidence="6">Disulfide bond formation protein B</fullName>
    </submittedName>
</protein>
<feature type="transmembrane region" description="Helical" evidence="5">
    <location>
        <begin position="70"/>
        <end position="89"/>
    </location>
</feature>
<comment type="subcellular location">
    <subcellularLocation>
        <location evidence="1">Membrane</location>
        <topology evidence="1">Multi-pass membrane protein</topology>
    </subcellularLocation>
</comment>
<feature type="transmembrane region" description="Helical" evidence="5">
    <location>
        <begin position="46"/>
        <end position="63"/>
    </location>
</feature>
<dbReference type="GO" id="GO:0015035">
    <property type="term" value="F:protein-disulfide reductase activity"/>
    <property type="evidence" value="ECO:0007669"/>
    <property type="project" value="InterPro"/>
</dbReference>
<keyword evidence="3 5" id="KW-1133">Transmembrane helix</keyword>
<dbReference type="InterPro" id="IPR024199">
    <property type="entry name" value="Uncharacterised_DsbB"/>
</dbReference>
<proteinExistence type="predicted"/>
<comment type="caution">
    <text evidence="6">The sequence shown here is derived from an EMBL/GenBank/DDBJ whole genome shotgun (WGS) entry which is preliminary data.</text>
</comment>
<reference evidence="6" key="1">
    <citation type="submission" date="2022-06" db="EMBL/GenBank/DDBJ databases">
        <title>Sphingomonas sp. nov. isolated from rhizosphere soil of tomato.</title>
        <authorList>
            <person name="Dong H."/>
            <person name="Gao R."/>
        </authorList>
    </citation>
    <scope>NUCLEOTIDE SEQUENCE</scope>
    <source>
        <strain evidence="6">MMSM24</strain>
    </source>
</reference>
<evidence type="ECO:0000313" key="6">
    <source>
        <dbReference type="EMBL" id="MCW6537459.1"/>
    </source>
</evidence>
<dbReference type="PIRSF" id="PIRSF033913">
    <property type="entry name" value="S-S_format_DsbB"/>
    <property type="match status" value="1"/>
</dbReference>
<dbReference type="EMBL" id="JANFAV010000023">
    <property type="protein sequence ID" value="MCW6537459.1"/>
    <property type="molecule type" value="Genomic_DNA"/>
</dbReference>
<accession>A0AA41ZIB0</accession>
<evidence type="ECO:0000256" key="2">
    <source>
        <dbReference type="ARBA" id="ARBA00022692"/>
    </source>
</evidence>
<dbReference type="Gene3D" id="1.20.1550.10">
    <property type="entry name" value="DsbB-like"/>
    <property type="match status" value="1"/>
</dbReference>
<dbReference type="Proteomes" id="UP001165565">
    <property type="component" value="Unassembled WGS sequence"/>
</dbReference>
<feature type="transmembrane region" description="Helical" evidence="5">
    <location>
        <begin position="142"/>
        <end position="161"/>
    </location>
</feature>
<organism evidence="6 7">
    <name type="scientific">Sphingomonas lycopersici</name>
    <dbReference type="NCBI Taxonomy" id="2951807"/>
    <lineage>
        <taxon>Bacteria</taxon>
        <taxon>Pseudomonadati</taxon>
        <taxon>Pseudomonadota</taxon>
        <taxon>Alphaproteobacteria</taxon>
        <taxon>Sphingomonadales</taxon>
        <taxon>Sphingomonadaceae</taxon>
        <taxon>Sphingomonas</taxon>
    </lineage>
</organism>
<keyword evidence="4 5" id="KW-0472">Membrane</keyword>
<evidence type="ECO:0000256" key="1">
    <source>
        <dbReference type="ARBA" id="ARBA00004141"/>
    </source>
</evidence>
<dbReference type="InterPro" id="IPR003752">
    <property type="entry name" value="DiS_bond_form_DsbB/BdbC"/>
</dbReference>
<sequence>MSYSQMTPSQTKARALALLLPAALLAGAWGSQLIGGLVPCEMCHWQRWPHYAAVVAAALAFVVPGRAVRLTLIAGAAALIAVSGLIGIFHAGVEYHWWQGITACSTSVSGAGISTDEMLRRILAAPVVRCDAAQWKMFGISLAGYNAIFSLGGAAVIAWLIRRRA</sequence>
<dbReference type="AlphaFoldDB" id="A0AA41ZIB0"/>
<dbReference type="InterPro" id="IPR023380">
    <property type="entry name" value="DsbB-like_sf"/>
</dbReference>
<name>A0AA41ZIB0_9SPHN</name>
<dbReference type="GO" id="GO:0006457">
    <property type="term" value="P:protein folding"/>
    <property type="evidence" value="ECO:0007669"/>
    <property type="project" value="InterPro"/>
</dbReference>
<dbReference type="Pfam" id="PF02600">
    <property type="entry name" value="DsbB"/>
    <property type="match status" value="1"/>
</dbReference>
<dbReference type="SUPFAM" id="SSF158442">
    <property type="entry name" value="DsbB-like"/>
    <property type="match status" value="1"/>
</dbReference>
<dbReference type="GO" id="GO:0016020">
    <property type="term" value="C:membrane"/>
    <property type="evidence" value="ECO:0007669"/>
    <property type="project" value="UniProtKB-SubCell"/>
</dbReference>
<evidence type="ECO:0000256" key="3">
    <source>
        <dbReference type="ARBA" id="ARBA00022989"/>
    </source>
</evidence>
<evidence type="ECO:0000256" key="4">
    <source>
        <dbReference type="ARBA" id="ARBA00023136"/>
    </source>
</evidence>
<keyword evidence="2 5" id="KW-0812">Transmembrane</keyword>